<dbReference type="AlphaFoldDB" id="A0AAI8UPM8"/>
<comment type="caution">
    <text evidence="7">The sequence shown here is derived from an EMBL/GenBank/DDBJ whole genome shotgun (WGS) entry which is preliminary data.</text>
</comment>
<accession>A0AAI8UPM8</accession>
<feature type="chain" id="PRO_5042315648" description="Carboxylic ester hydrolase" evidence="5">
    <location>
        <begin position="23"/>
        <end position="500"/>
    </location>
</feature>
<dbReference type="EC" id="3.1.1.-" evidence="5"/>
<dbReference type="Proteomes" id="UP001152759">
    <property type="component" value="Unassembled WGS sequence"/>
</dbReference>
<dbReference type="InterPro" id="IPR029058">
    <property type="entry name" value="AB_hydrolase_fold"/>
</dbReference>
<keyword evidence="3 5" id="KW-0378">Hydrolase</keyword>
<dbReference type="EMBL" id="CAKKNF020000022">
    <property type="protein sequence ID" value="CAH0747418.1"/>
    <property type="molecule type" value="Genomic_DNA"/>
</dbReference>
<dbReference type="PANTHER" id="PTHR43142">
    <property type="entry name" value="CARBOXYLIC ESTER HYDROLASE"/>
    <property type="match status" value="1"/>
</dbReference>
<evidence type="ECO:0000256" key="2">
    <source>
        <dbReference type="ARBA" id="ARBA00022487"/>
    </source>
</evidence>
<keyword evidence="2" id="KW-0719">Serine esterase</keyword>
<keyword evidence="8" id="KW-1185">Reference proteome</keyword>
<proteinExistence type="inferred from homology"/>
<keyword evidence="4" id="KW-0325">Glycoprotein</keyword>
<evidence type="ECO:0000256" key="5">
    <source>
        <dbReference type="RuleBase" id="RU361235"/>
    </source>
</evidence>
<keyword evidence="5" id="KW-0732">Signal</keyword>
<dbReference type="Pfam" id="PF00135">
    <property type="entry name" value="COesterase"/>
    <property type="match status" value="1"/>
</dbReference>
<dbReference type="PROSITE" id="PS00122">
    <property type="entry name" value="CARBOXYLESTERASE_B_1"/>
    <property type="match status" value="1"/>
</dbReference>
<feature type="signal peptide" evidence="5">
    <location>
        <begin position="1"/>
        <end position="22"/>
    </location>
</feature>
<dbReference type="GO" id="GO:0052689">
    <property type="term" value="F:carboxylic ester hydrolase activity"/>
    <property type="evidence" value="ECO:0007669"/>
    <property type="project" value="UniProtKB-KW"/>
</dbReference>
<evidence type="ECO:0000256" key="1">
    <source>
        <dbReference type="ARBA" id="ARBA00005964"/>
    </source>
</evidence>
<dbReference type="InterPro" id="IPR002018">
    <property type="entry name" value="CarbesteraseB"/>
</dbReference>
<evidence type="ECO:0000256" key="4">
    <source>
        <dbReference type="ARBA" id="ARBA00023180"/>
    </source>
</evidence>
<dbReference type="SUPFAM" id="SSF53474">
    <property type="entry name" value="alpha/beta-Hydrolases"/>
    <property type="match status" value="1"/>
</dbReference>
<name>A0AAI8UPM8_BEMTA</name>
<evidence type="ECO:0000256" key="3">
    <source>
        <dbReference type="ARBA" id="ARBA00022801"/>
    </source>
</evidence>
<organism evidence="7 8">
    <name type="scientific">Bemisia tabaci</name>
    <name type="common">Sweetpotato whitefly</name>
    <name type="synonym">Aleurodes tabaci</name>
    <dbReference type="NCBI Taxonomy" id="7038"/>
    <lineage>
        <taxon>Eukaryota</taxon>
        <taxon>Metazoa</taxon>
        <taxon>Ecdysozoa</taxon>
        <taxon>Arthropoda</taxon>
        <taxon>Hexapoda</taxon>
        <taxon>Insecta</taxon>
        <taxon>Pterygota</taxon>
        <taxon>Neoptera</taxon>
        <taxon>Paraneoptera</taxon>
        <taxon>Hemiptera</taxon>
        <taxon>Sternorrhyncha</taxon>
        <taxon>Aleyrodoidea</taxon>
        <taxon>Aleyrodidae</taxon>
        <taxon>Aleyrodinae</taxon>
        <taxon>Bemisia</taxon>
    </lineage>
</organism>
<evidence type="ECO:0000259" key="6">
    <source>
        <dbReference type="Pfam" id="PF00135"/>
    </source>
</evidence>
<comment type="similarity">
    <text evidence="1 5">Belongs to the type-B carboxylesterase/lipase family.</text>
</comment>
<dbReference type="InterPro" id="IPR019826">
    <property type="entry name" value="Carboxylesterase_B_AS"/>
</dbReference>
<feature type="domain" description="Carboxylesterase type B" evidence="6">
    <location>
        <begin position="26"/>
        <end position="473"/>
    </location>
</feature>
<protein>
    <recommendedName>
        <fullName evidence="5">Carboxylic ester hydrolase</fullName>
        <ecNumber evidence="5">3.1.1.-</ecNumber>
    </recommendedName>
</protein>
<evidence type="ECO:0000313" key="8">
    <source>
        <dbReference type="Proteomes" id="UP001152759"/>
    </source>
</evidence>
<evidence type="ECO:0000313" key="7">
    <source>
        <dbReference type="EMBL" id="CAH0747418.1"/>
    </source>
</evidence>
<sequence length="500" mass="55666">MLFSFSTTGGIVLSFLCSVSYCNPVEVTTSKGIIVGSDHLRSRHGKVIYSFTGIPYAKPPVGKLRFKGAEPVEPWQGPLNATGKCPSCAWVKRPSALGQLQIVGQEDCLRLNVYSPSLAPGTRLPVMLYIHGGSYRFFFTMAGPEFLENVVLVDITYRLGVLGFATTGDGVIPGNLGLKDQVLALQWVRDNIAYFGGDPDSVTVFGNSAGGASTHLLLLSPRAKGLLHRGISMSGTAACPWAMIPRQLAIDRTKAFSVLCGCPPEPSKELLECLQEVPIRSIVEMLQKFRDEYYLPLTEFAPIIEEESANNAFLTRDPDEIESEIPWMTGINSADHLSYPYKEFLLHVRRNGLNMGEQLDIFLSKWLSYGFNVSKKAIPSVINKIKAFYFGNESIADEQKLLKLDEVIADGWFLKGLTHAVSKYRGNTYLYYYDYQQSNATFFSIIGRGFSEERGASHMDELLSLFPMTTFFQEDLRLRRMCRSPKKWSLCGHISLSMGT</sequence>
<reference evidence="7" key="1">
    <citation type="submission" date="2021-12" db="EMBL/GenBank/DDBJ databases">
        <authorList>
            <person name="King R."/>
        </authorList>
    </citation>
    <scope>NUCLEOTIDE SEQUENCE</scope>
</reference>
<dbReference type="PANTHER" id="PTHR43142:SF1">
    <property type="entry name" value="CARBOXYLIC ESTER HYDROLASE"/>
    <property type="match status" value="1"/>
</dbReference>
<dbReference type="Gene3D" id="3.40.50.1820">
    <property type="entry name" value="alpha/beta hydrolase"/>
    <property type="match status" value="1"/>
</dbReference>
<gene>
    <name evidence="7" type="ORF">BEMITA_LOCUS137</name>
</gene>